<dbReference type="EMBL" id="VUMV01000002">
    <property type="protein sequence ID" value="MST81578.1"/>
    <property type="molecule type" value="Genomic_DNA"/>
</dbReference>
<evidence type="ECO:0000313" key="3">
    <source>
        <dbReference type="Proteomes" id="UP000466864"/>
    </source>
</evidence>
<sequence length="193" mass="21840">MADVNNDVNNQSTDEQTQSQDQNDKNNQSVEQMLAEVMAENKRLKKAVDKASSEAANYKKQFMNTKSEADKAAIEKAEEDASIREELEELRKESKINGFKANFLGSGYSDDLAQKAAEAMYENNTDAFFQLQKQYLSEHDKAVKAKLMKDMPAPAIGNDDSVSMTKEEFAKLGYMDRLKLKQEHPTVYHQLAK</sequence>
<proteinExistence type="predicted"/>
<keyword evidence="3" id="KW-1185">Reference proteome</keyword>
<gene>
    <name evidence="2" type="ORF">FYJ60_04545</name>
</gene>
<evidence type="ECO:0000256" key="1">
    <source>
        <dbReference type="SAM" id="MobiDB-lite"/>
    </source>
</evidence>
<comment type="caution">
    <text evidence="2">The sequence shown here is derived from an EMBL/GenBank/DDBJ whole genome shotgun (WGS) entry which is preliminary data.</text>
</comment>
<dbReference type="AlphaFoldDB" id="A0A7X2TP27"/>
<organism evidence="2 3">
    <name type="scientific">Bilifractor porci</name>
    <dbReference type="NCBI Taxonomy" id="2606636"/>
    <lineage>
        <taxon>Bacteria</taxon>
        <taxon>Bacillati</taxon>
        <taxon>Bacillota</taxon>
        <taxon>Clostridia</taxon>
        <taxon>Lachnospirales</taxon>
        <taxon>Lachnospiraceae</taxon>
        <taxon>Bilifractor</taxon>
    </lineage>
</organism>
<reference evidence="2 3" key="1">
    <citation type="submission" date="2019-08" db="EMBL/GenBank/DDBJ databases">
        <title>In-depth cultivation of the pig gut microbiome towards novel bacterial diversity and tailored functional studies.</title>
        <authorList>
            <person name="Wylensek D."/>
            <person name="Hitch T.C.A."/>
            <person name="Clavel T."/>
        </authorList>
    </citation>
    <scope>NUCLEOTIDE SEQUENCE [LARGE SCALE GENOMIC DNA]</scope>
    <source>
        <strain evidence="2 3">Oil+RF-744-WCA-WT-13</strain>
    </source>
</reference>
<dbReference type="Proteomes" id="UP000466864">
    <property type="component" value="Unassembled WGS sequence"/>
</dbReference>
<name>A0A7X2TP27_9FIRM</name>
<dbReference type="RefSeq" id="WP_154457378.1">
    <property type="nucleotide sequence ID" value="NZ_VUMV01000002.1"/>
</dbReference>
<feature type="compositionally biased region" description="Low complexity" evidence="1">
    <location>
        <begin position="9"/>
        <end position="29"/>
    </location>
</feature>
<accession>A0A7X2TP27</accession>
<evidence type="ECO:0000313" key="2">
    <source>
        <dbReference type="EMBL" id="MST81578.1"/>
    </source>
</evidence>
<protein>
    <submittedName>
        <fullName evidence="2">Uncharacterized protein</fullName>
    </submittedName>
</protein>
<feature type="region of interest" description="Disordered" evidence="1">
    <location>
        <begin position="1"/>
        <end position="33"/>
    </location>
</feature>